<name>A0AC35FBM7_9BILA</name>
<reference evidence="2" key="1">
    <citation type="submission" date="2022-11" db="UniProtKB">
        <authorList>
            <consortium name="WormBaseParasite"/>
        </authorList>
    </citation>
    <scope>IDENTIFICATION</scope>
</reference>
<proteinExistence type="predicted"/>
<sequence>MTSFNDNIKMLKERLKNRKDAKKYAFAADTANELAAEYIDENDNENALVYYKDALACIAKVQHKSDAVLHSEFAAHRGCLESTYDEPQAKILEALNSFMEYGKRLKDPSHKQIALHVVAYTYQKYLKGVEDYLEKAKRSALASVKMVEQYGAKIDEILKKRYSNAKEFEGDDSKRRLAGAYQLLGSICDEEGDTKAAENYINKALEFERLESDPIFHHTILSTKREYVSREQKYEISSKMLQLVEKMAEKEREKNILETQAAVADDCLVRKDFVKAGKIYWKMLSNNKGYDRELKKEAKNRLIKLYKIKERIKEVTKFEEVQPNDYQKLARMYEKIADEILNIGALEGAIDYYKKMKDAAALASPSSGNSDPEYGDLEISRDAMLSIAETYNDLYDYEEAIRYYDKLHIIQIRLHSSASVLADTRLDIAISKGKCALFSFEQQKAAFENVKMPNDKTDLYIKYLESFVEFLAKHKNKENVSALLNDLKIELKNYKQIQSDSQDIPKEPSIKNSQNDKYDLLSDDEIFAKVKKFYKFWDSVEAKKKRINVRNSKGEIDLHQAAKHSLKEVKFLIELCGGQSVINTRDYGGWTPLSEAVSHGHADIVAYLIDHGADMDILSSAELTTNNGDKCSGGQLSPLMEACTYGFFDVICILIGRRADPLLRNQNGWTAADYLEKFIQQTNLAPNDFDKFAFVLKSLRDMEEKAGIKNHERKADLPKEQGGVEMFREALAAIGRKPNINHTILKPRDFNNYDDEEIMLEDFDDFIAPESDVEDVNMSEDDLDEAMEIDDKNFRQKNGFSRQSIKTKKSNAVAKPKPQKPKRRSNRNVNIESDYEMDEDDIIILDDKENEKSPVVEKRKRKADTMKRQISNQSFKSSSSSSKKAKRSRSSISKMTDVSKSSDNMSVTGCIDSLSISQKLPPRLNLDAKELDLSFSENVAEVSTLLKFHPNLQKLILKGSDFDDSIDEVIDAICGCQKLVEIDLSQVENIDSASANKILKKCEKLKILDLYGTFVTTIDLQSTYVLEKLVIAKCPFEFDDVFFEQINALSTLSFLDVSLTNIDINELLSKLSRTRKKLHIKASPILQYYDLHHLSRILSNFNSNQNITLKLSRSSKEELLQINSLNYQFLKD</sequence>
<dbReference type="Proteomes" id="UP000887580">
    <property type="component" value="Unplaced"/>
</dbReference>
<evidence type="ECO:0000313" key="2">
    <source>
        <dbReference type="WBParaSite" id="PS1159_v2.g15144.t1"/>
    </source>
</evidence>
<protein>
    <submittedName>
        <fullName evidence="2">Tonsoku-like protein</fullName>
    </submittedName>
</protein>
<evidence type="ECO:0000313" key="1">
    <source>
        <dbReference type="Proteomes" id="UP000887580"/>
    </source>
</evidence>
<dbReference type="WBParaSite" id="PS1159_v2.g15144.t1">
    <property type="protein sequence ID" value="PS1159_v2.g15144.t1"/>
    <property type="gene ID" value="PS1159_v2.g15144"/>
</dbReference>
<organism evidence="1 2">
    <name type="scientific">Panagrolaimus sp. PS1159</name>
    <dbReference type="NCBI Taxonomy" id="55785"/>
    <lineage>
        <taxon>Eukaryota</taxon>
        <taxon>Metazoa</taxon>
        <taxon>Ecdysozoa</taxon>
        <taxon>Nematoda</taxon>
        <taxon>Chromadorea</taxon>
        <taxon>Rhabditida</taxon>
        <taxon>Tylenchina</taxon>
        <taxon>Panagrolaimomorpha</taxon>
        <taxon>Panagrolaimoidea</taxon>
        <taxon>Panagrolaimidae</taxon>
        <taxon>Panagrolaimus</taxon>
    </lineage>
</organism>
<accession>A0AC35FBM7</accession>